<keyword evidence="1" id="KW-0732">Signal</keyword>
<dbReference type="InterPro" id="IPR036041">
    <property type="entry name" value="Ribosome-inact_prot_sf"/>
</dbReference>
<dbReference type="EMBL" id="OOIL02000889">
    <property type="protein sequence ID" value="VFQ70183.1"/>
    <property type="molecule type" value="Genomic_DNA"/>
</dbReference>
<dbReference type="SUPFAM" id="SSF56371">
    <property type="entry name" value="Ribosome inactivating proteins (RIP)"/>
    <property type="match status" value="1"/>
</dbReference>
<name>A0A484L1J7_9ASTE</name>
<accession>A0A484L1J7</accession>
<feature type="signal peptide" evidence="1">
    <location>
        <begin position="1"/>
        <end position="22"/>
    </location>
</feature>
<protein>
    <recommendedName>
        <fullName evidence="4">rRNA N-glycosidase</fullName>
    </recommendedName>
</protein>
<organism evidence="2 3">
    <name type="scientific">Cuscuta campestris</name>
    <dbReference type="NCBI Taxonomy" id="132261"/>
    <lineage>
        <taxon>Eukaryota</taxon>
        <taxon>Viridiplantae</taxon>
        <taxon>Streptophyta</taxon>
        <taxon>Embryophyta</taxon>
        <taxon>Tracheophyta</taxon>
        <taxon>Spermatophyta</taxon>
        <taxon>Magnoliopsida</taxon>
        <taxon>eudicotyledons</taxon>
        <taxon>Gunneridae</taxon>
        <taxon>Pentapetalae</taxon>
        <taxon>asterids</taxon>
        <taxon>lamiids</taxon>
        <taxon>Solanales</taxon>
        <taxon>Convolvulaceae</taxon>
        <taxon>Cuscuteae</taxon>
        <taxon>Cuscuta</taxon>
        <taxon>Cuscuta subgen. Grammica</taxon>
        <taxon>Cuscuta sect. Cleistogrammica</taxon>
    </lineage>
</organism>
<dbReference type="Proteomes" id="UP000595140">
    <property type="component" value="Unassembled WGS sequence"/>
</dbReference>
<evidence type="ECO:0000313" key="3">
    <source>
        <dbReference type="Proteomes" id="UP000595140"/>
    </source>
</evidence>
<dbReference type="GO" id="GO:0030598">
    <property type="term" value="F:rRNA N-glycosylase activity"/>
    <property type="evidence" value="ECO:0007669"/>
    <property type="project" value="InterPro"/>
</dbReference>
<keyword evidence="3" id="KW-1185">Reference proteome</keyword>
<sequence length="356" mass="41528">MLVHPCFFSVLLLSDNMFYVLSRILDFRDMPNYHKHEFKLNSKCLDIRDKFVELMRFTRSMASMNGTEFGGIFEARCIQGFPLFVVKVVYEDKCCELLIKRADLYIIGYRFDGKWYHFWDSDVMLDGSIRAFEYLAYENDLCSELGAHSLRYGVELMNYPDSKSRKKGCEIFYVHISESARFLPIQSLICQGFLRGGLVDFENPILSETVLFEWAEGTAEEIDVVCYVYASRKPDFFKFKEAFDFMGNLVRNWECLSKAWAMYCLLGTQDHFQTLDVNLSQCRIRNVHSLRNILGLLANQKLEELRTLIVDDPALDAAENHQRRVNLRAKIDSWTQDRNKNVVATKKVELSGKKSR</sequence>
<feature type="chain" id="PRO_5019715956" description="rRNA N-glycosidase" evidence="1">
    <location>
        <begin position="23"/>
        <end position="356"/>
    </location>
</feature>
<evidence type="ECO:0000313" key="2">
    <source>
        <dbReference type="EMBL" id="VFQ70183.1"/>
    </source>
</evidence>
<gene>
    <name evidence="2" type="ORF">CCAM_LOCUS11959</name>
</gene>
<evidence type="ECO:0008006" key="4">
    <source>
        <dbReference type="Google" id="ProtNLM"/>
    </source>
</evidence>
<reference evidence="2 3" key="1">
    <citation type="submission" date="2018-04" db="EMBL/GenBank/DDBJ databases">
        <authorList>
            <person name="Vogel A."/>
        </authorList>
    </citation>
    <scope>NUCLEOTIDE SEQUENCE [LARGE SCALE GENOMIC DNA]</scope>
</reference>
<dbReference type="AlphaFoldDB" id="A0A484L1J7"/>
<evidence type="ECO:0000256" key="1">
    <source>
        <dbReference type="SAM" id="SignalP"/>
    </source>
</evidence>
<proteinExistence type="predicted"/>
<dbReference type="GO" id="GO:0017148">
    <property type="term" value="P:negative regulation of translation"/>
    <property type="evidence" value="ECO:0007669"/>
    <property type="project" value="InterPro"/>
</dbReference>